<dbReference type="Proteomes" id="UP000398389">
    <property type="component" value="Unassembled WGS sequence"/>
</dbReference>
<evidence type="ECO:0000256" key="3">
    <source>
        <dbReference type="ARBA" id="ARBA00012180"/>
    </source>
</evidence>
<dbReference type="InterPro" id="IPR037056">
    <property type="entry name" value="RNase_H1_N_sf"/>
</dbReference>
<sequence>MTKFYAVRRGHQPGIYLNWEEALENLAGYSNNEHRRFTDIDEARQYMTYNYNENFLYFDDTIYHTFSGTINVWTDGSAINNGYSNSRAGYGVFYSYNDDRNRSKRLDGDIQTNQRAELAAIYLAVGHAIKYRPKRLFIYTDSQYSINCLTKWYTKWESNGYMTASNRDVQNQDFIKAIRARIDYLKMYDVKIMLCFVNAHGSSYGNDQADTLARRGANLPTNLEMGRLPLTIDVLDGISSESEGEYYESDSDEDESDYDEDETDYDEDDYNEDDCYYC</sequence>
<dbReference type="Gene3D" id="3.30.420.10">
    <property type="entry name" value="Ribonuclease H-like superfamily/Ribonuclease H"/>
    <property type="match status" value="1"/>
</dbReference>
<keyword evidence="11" id="KW-1185">Reference proteome</keyword>
<evidence type="ECO:0000259" key="9">
    <source>
        <dbReference type="PROSITE" id="PS50879"/>
    </source>
</evidence>
<keyword evidence="5" id="KW-0479">Metal-binding</keyword>
<dbReference type="SUPFAM" id="SSF55658">
    <property type="entry name" value="L9 N-domain-like"/>
    <property type="match status" value="1"/>
</dbReference>
<evidence type="ECO:0000256" key="5">
    <source>
        <dbReference type="ARBA" id="ARBA00022723"/>
    </source>
</evidence>
<name>A0A5E8C1J7_9ASCO</name>
<evidence type="ECO:0000313" key="11">
    <source>
        <dbReference type="Proteomes" id="UP000398389"/>
    </source>
</evidence>
<dbReference type="InterPro" id="IPR050092">
    <property type="entry name" value="RNase_H"/>
</dbReference>
<dbReference type="GO" id="GO:0046872">
    <property type="term" value="F:metal ion binding"/>
    <property type="evidence" value="ECO:0007669"/>
    <property type="project" value="UniProtKB-KW"/>
</dbReference>
<dbReference type="InterPro" id="IPR036397">
    <property type="entry name" value="RNaseH_sf"/>
</dbReference>
<keyword evidence="4" id="KW-0540">Nuclease</keyword>
<evidence type="ECO:0000256" key="8">
    <source>
        <dbReference type="SAM" id="MobiDB-lite"/>
    </source>
</evidence>
<evidence type="ECO:0000313" key="10">
    <source>
        <dbReference type="EMBL" id="VVT57604.1"/>
    </source>
</evidence>
<dbReference type="InterPro" id="IPR002156">
    <property type="entry name" value="RNaseH_domain"/>
</dbReference>
<evidence type="ECO:0000256" key="7">
    <source>
        <dbReference type="ARBA" id="ARBA00022801"/>
    </source>
</evidence>
<reference evidence="10 11" key="1">
    <citation type="submission" date="2019-09" db="EMBL/GenBank/DDBJ databases">
        <authorList>
            <person name="Brejova B."/>
        </authorList>
    </citation>
    <scope>NUCLEOTIDE SEQUENCE [LARGE SCALE GENOMIC DNA]</scope>
</reference>
<dbReference type="PANTHER" id="PTHR10642">
    <property type="entry name" value="RIBONUCLEASE H1"/>
    <property type="match status" value="1"/>
</dbReference>
<dbReference type="Pfam" id="PF00075">
    <property type="entry name" value="RNase_H"/>
    <property type="match status" value="1"/>
</dbReference>
<dbReference type="GO" id="GO:0004523">
    <property type="term" value="F:RNA-DNA hybrid ribonuclease activity"/>
    <property type="evidence" value="ECO:0007669"/>
    <property type="project" value="UniProtKB-EC"/>
</dbReference>
<dbReference type="Pfam" id="PF01693">
    <property type="entry name" value="Cauli_VI"/>
    <property type="match status" value="1"/>
</dbReference>
<dbReference type="PANTHER" id="PTHR10642:SF26">
    <property type="entry name" value="RIBONUCLEASE H1"/>
    <property type="match status" value="1"/>
</dbReference>
<feature type="region of interest" description="Disordered" evidence="8">
    <location>
        <begin position="241"/>
        <end position="278"/>
    </location>
</feature>
<proteinExistence type="inferred from homology"/>
<dbReference type="SUPFAM" id="SSF53098">
    <property type="entry name" value="Ribonuclease H-like"/>
    <property type="match status" value="1"/>
</dbReference>
<dbReference type="GeneID" id="43584592"/>
<evidence type="ECO:0000256" key="6">
    <source>
        <dbReference type="ARBA" id="ARBA00022759"/>
    </source>
</evidence>
<dbReference type="AlphaFoldDB" id="A0A5E8C1J7"/>
<gene>
    <name evidence="10" type="ORF">SAPINGB_P005778</name>
</gene>
<dbReference type="GO" id="GO:0043137">
    <property type="term" value="P:DNA replication, removal of RNA primer"/>
    <property type="evidence" value="ECO:0007669"/>
    <property type="project" value="TreeGrafter"/>
</dbReference>
<comment type="catalytic activity">
    <reaction evidence="1">
        <text>Endonucleolytic cleavage to 5'-phosphomonoester.</text>
        <dbReference type="EC" id="3.1.26.4"/>
    </reaction>
</comment>
<dbReference type="EC" id="3.1.26.4" evidence="3"/>
<protein>
    <recommendedName>
        <fullName evidence="3">ribonuclease H</fullName>
        <ecNumber evidence="3">3.1.26.4</ecNumber>
    </recommendedName>
</protein>
<evidence type="ECO:0000256" key="1">
    <source>
        <dbReference type="ARBA" id="ARBA00000077"/>
    </source>
</evidence>
<keyword evidence="7" id="KW-0378">Hydrolase</keyword>
<feature type="domain" description="RNase H type-1" evidence="9">
    <location>
        <begin position="66"/>
        <end position="218"/>
    </location>
</feature>
<dbReference type="CDD" id="cd09280">
    <property type="entry name" value="RNase_HI_eukaryote_like"/>
    <property type="match status" value="1"/>
</dbReference>
<organism evidence="10 11">
    <name type="scientific">Magnusiomyces paraingens</name>
    <dbReference type="NCBI Taxonomy" id="2606893"/>
    <lineage>
        <taxon>Eukaryota</taxon>
        <taxon>Fungi</taxon>
        <taxon>Dikarya</taxon>
        <taxon>Ascomycota</taxon>
        <taxon>Saccharomycotina</taxon>
        <taxon>Dipodascomycetes</taxon>
        <taxon>Dipodascales</taxon>
        <taxon>Dipodascaceae</taxon>
        <taxon>Magnusiomyces</taxon>
    </lineage>
</organism>
<dbReference type="RefSeq" id="XP_031856383.1">
    <property type="nucleotide sequence ID" value="XM_032000492.1"/>
</dbReference>
<dbReference type="PROSITE" id="PS50879">
    <property type="entry name" value="RNASE_H_1"/>
    <property type="match status" value="1"/>
</dbReference>
<dbReference type="InterPro" id="IPR011320">
    <property type="entry name" value="RNase_H1_N"/>
</dbReference>
<dbReference type="EMBL" id="CABVLU010000005">
    <property type="protein sequence ID" value="VVT57604.1"/>
    <property type="molecule type" value="Genomic_DNA"/>
</dbReference>
<dbReference type="OrthoDB" id="407198at2759"/>
<evidence type="ECO:0000256" key="4">
    <source>
        <dbReference type="ARBA" id="ARBA00022722"/>
    </source>
</evidence>
<comment type="similarity">
    <text evidence="2">Belongs to the RNase H family.</text>
</comment>
<feature type="compositionally biased region" description="Acidic residues" evidence="8">
    <location>
        <begin position="242"/>
        <end position="278"/>
    </location>
</feature>
<keyword evidence="6" id="KW-0255">Endonuclease</keyword>
<dbReference type="Gene3D" id="3.40.970.10">
    <property type="entry name" value="Ribonuclease H1, N-terminal domain"/>
    <property type="match status" value="1"/>
</dbReference>
<dbReference type="InterPro" id="IPR012337">
    <property type="entry name" value="RNaseH-like_sf"/>
</dbReference>
<dbReference type="GO" id="GO:0003676">
    <property type="term" value="F:nucleic acid binding"/>
    <property type="evidence" value="ECO:0007669"/>
    <property type="project" value="InterPro"/>
</dbReference>
<dbReference type="InterPro" id="IPR009027">
    <property type="entry name" value="Ribosomal_bL9/RNase_H1_N"/>
</dbReference>
<evidence type="ECO:0000256" key="2">
    <source>
        <dbReference type="ARBA" id="ARBA00005300"/>
    </source>
</evidence>
<accession>A0A5E8C1J7</accession>